<gene>
    <name evidence="2" type="ORF">PILCRDRAFT_645025</name>
</gene>
<proteinExistence type="predicted"/>
<keyword evidence="1" id="KW-1133">Transmembrane helix</keyword>
<evidence type="ECO:0000256" key="1">
    <source>
        <dbReference type="SAM" id="Phobius"/>
    </source>
</evidence>
<accession>A0A0C3F981</accession>
<dbReference type="InParanoid" id="A0A0C3F981"/>
<evidence type="ECO:0000313" key="2">
    <source>
        <dbReference type="EMBL" id="KIM76504.1"/>
    </source>
</evidence>
<keyword evidence="3" id="KW-1185">Reference proteome</keyword>
<sequence length="125" mass="13114">MNFYHFFFARVVIRWDAGAVLMAALASVSRTLLAGWAFAFGSAISSSTSMVSSSSPSSSSALSVSSLRAARFTVQVRDAVVAFTLILALPVLALTVLFAVLAAAFAGFFGGIAREGSLYGRVCEF</sequence>
<protein>
    <submittedName>
        <fullName evidence="2">Uncharacterized protein</fullName>
    </submittedName>
</protein>
<feature type="transmembrane region" description="Helical" evidence="1">
    <location>
        <begin position="85"/>
        <end position="109"/>
    </location>
</feature>
<keyword evidence="1" id="KW-0812">Transmembrane</keyword>
<organism evidence="2 3">
    <name type="scientific">Piloderma croceum (strain F 1598)</name>
    <dbReference type="NCBI Taxonomy" id="765440"/>
    <lineage>
        <taxon>Eukaryota</taxon>
        <taxon>Fungi</taxon>
        <taxon>Dikarya</taxon>
        <taxon>Basidiomycota</taxon>
        <taxon>Agaricomycotina</taxon>
        <taxon>Agaricomycetes</taxon>
        <taxon>Agaricomycetidae</taxon>
        <taxon>Atheliales</taxon>
        <taxon>Atheliaceae</taxon>
        <taxon>Piloderma</taxon>
    </lineage>
</organism>
<keyword evidence="1" id="KW-0472">Membrane</keyword>
<reference evidence="3" key="2">
    <citation type="submission" date="2015-01" db="EMBL/GenBank/DDBJ databases">
        <title>Evolutionary Origins and Diversification of the Mycorrhizal Mutualists.</title>
        <authorList>
            <consortium name="DOE Joint Genome Institute"/>
            <consortium name="Mycorrhizal Genomics Consortium"/>
            <person name="Kohler A."/>
            <person name="Kuo A."/>
            <person name="Nagy L.G."/>
            <person name="Floudas D."/>
            <person name="Copeland A."/>
            <person name="Barry K.W."/>
            <person name="Cichocki N."/>
            <person name="Veneault-Fourrey C."/>
            <person name="LaButti K."/>
            <person name="Lindquist E.A."/>
            <person name="Lipzen A."/>
            <person name="Lundell T."/>
            <person name="Morin E."/>
            <person name="Murat C."/>
            <person name="Riley R."/>
            <person name="Ohm R."/>
            <person name="Sun H."/>
            <person name="Tunlid A."/>
            <person name="Henrissat B."/>
            <person name="Grigoriev I.V."/>
            <person name="Hibbett D.S."/>
            <person name="Martin F."/>
        </authorList>
    </citation>
    <scope>NUCLEOTIDE SEQUENCE [LARGE SCALE GENOMIC DNA]</scope>
    <source>
        <strain evidence="3">F 1598</strain>
    </source>
</reference>
<dbReference type="EMBL" id="KN833034">
    <property type="protein sequence ID" value="KIM76504.1"/>
    <property type="molecule type" value="Genomic_DNA"/>
</dbReference>
<reference evidence="2 3" key="1">
    <citation type="submission" date="2014-04" db="EMBL/GenBank/DDBJ databases">
        <authorList>
            <consortium name="DOE Joint Genome Institute"/>
            <person name="Kuo A."/>
            <person name="Tarkka M."/>
            <person name="Buscot F."/>
            <person name="Kohler A."/>
            <person name="Nagy L.G."/>
            <person name="Floudas D."/>
            <person name="Copeland A."/>
            <person name="Barry K.W."/>
            <person name="Cichocki N."/>
            <person name="Veneault-Fourrey C."/>
            <person name="LaButti K."/>
            <person name="Lindquist E.A."/>
            <person name="Lipzen A."/>
            <person name="Lundell T."/>
            <person name="Morin E."/>
            <person name="Murat C."/>
            <person name="Sun H."/>
            <person name="Tunlid A."/>
            <person name="Henrissat B."/>
            <person name="Grigoriev I.V."/>
            <person name="Hibbett D.S."/>
            <person name="Martin F."/>
            <person name="Nordberg H.P."/>
            <person name="Cantor M.N."/>
            <person name="Hua S.X."/>
        </authorList>
    </citation>
    <scope>NUCLEOTIDE SEQUENCE [LARGE SCALE GENOMIC DNA]</scope>
    <source>
        <strain evidence="2 3">F 1598</strain>
    </source>
</reference>
<name>A0A0C3F981_PILCF</name>
<dbReference type="HOGENOM" id="CLU_1993493_0_0_1"/>
<evidence type="ECO:0000313" key="3">
    <source>
        <dbReference type="Proteomes" id="UP000054166"/>
    </source>
</evidence>
<dbReference type="Proteomes" id="UP000054166">
    <property type="component" value="Unassembled WGS sequence"/>
</dbReference>
<dbReference type="AlphaFoldDB" id="A0A0C3F981"/>